<feature type="coiled-coil region" evidence="1">
    <location>
        <begin position="17"/>
        <end position="86"/>
    </location>
</feature>
<evidence type="ECO:0008006" key="4">
    <source>
        <dbReference type="Google" id="ProtNLM"/>
    </source>
</evidence>
<keyword evidence="1" id="KW-0175">Coiled coil</keyword>
<evidence type="ECO:0000313" key="2">
    <source>
        <dbReference type="EMBL" id="MEA8799846.1"/>
    </source>
</evidence>
<dbReference type="AlphaFoldDB" id="A0AAW9LNY8"/>
<sequence>MGNQAIRTHTERLEKVIEQGVELRDEMRRKIASLEKTVSAQKAQIINAERAKELYLRRLTTYKRRLVAGREKRQKLEGQIIKLKRRVGDA</sequence>
<dbReference type="RefSeq" id="WP_323787283.1">
    <property type="nucleotide sequence ID" value="NZ_JARELW010000003.1"/>
</dbReference>
<accession>A0AAW9LNY8</accession>
<evidence type="ECO:0000313" key="3">
    <source>
        <dbReference type="Proteomes" id="UP001303386"/>
    </source>
</evidence>
<dbReference type="EMBL" id="JARELW010000003">
    <property type="protein sequence ID" value="MEA8799846.1"/>
    <property type="molecule type" value="Genomic_DNA"/>
</dbReference>
<gene>
    <name evidence="2" type="ORF">PZT46_11385</name>
</gene>
<protein>
    <recommendedName>
        <fullName evidence="4">50S ribosomal protein L29</fullName>
    </recommendedName>
</protein>
<evidence type="ECO:0000256" key="1">
    <source>
        <dbReference type="SAM" id="Coils"/>
    </source>
</evidence>
<proteinExistence type="predicted"/>
<organism evidence="2 3">
    <name type="scientific">Klebsiella aerogenes</name>
    <name type="common">Enterobacter aerogenes</name>
    <dbReference type="NCBI Taxonomy" id="548"/>
    <lineage>
        <taxon>Bacteria</taxon>
        <taxon>Pseudomonadati</taxon>
        <taxon>Pseudomonadota</taxon>
        <taxon>Gammaproteobacteria</taxon>
        <taxon>Enterobacterales</taxon>
        <taxon>Enterobacteriaceae</taxon>
        <taxon>Klebsiella/Raoultella group</taxon>
        <taxon>Klebsiella</taxon>
    </lineage>
</organism>
<comment type="caution">
    <text evidence="2">The sequence shown here is derived from an EMBL/GenBank/DDBJ whole genome shotgun (WGS) entry which is preliminary data.</text>
</comment>
<name>A0AAW9LNY8_KLEAE</name>
<dbReference type="Proteomes" id="UP001303386">
    <property type="component" value="Unassembled WGS sequence"/>
</dbReference>
<reference evidence="2" key="1">
    <citation type="journal article" date="2023" name="J. Hosp. Infect.">
        <title>Cross-contamination of carbapenem-resistant Gram-negative bacteria between patients and hospital environment in the first year of a newly built surgical ward.</title>
        <authorList>
            <person name="Boutin S."/>
            <person name="Scherrer M."/>
            <person name="Spath I."/>
            <person name="Kocer K."/>
            <person name="Heeg K."/>
            <person name="Nurjadi D."/>
        </authorList>
    </citation>
    <scope>NUCLEOTIDE SEQUENCE</scope>
    <source>
        <strain evidence="2">KE10384</strain>
    </source>
</reference>